<organism evidence="3 4">
    <name type="scientific">Panagrellus redivivus</name>
    <name type="common">Microworm</name>
    <dbReference type="NCBI Taxonomy" id="6233"/>
    <lineage>
        <taxon>Eukaryota</taxon>
        <taxon>Metazoa</taxon>
        <taxon>Ecdysozoa</taxon>
        <taxon>Nematoda</taxon>
        <taxon>Chromadorea</taxon>
        <taxon>Rhabditida</taxon>
        <taxon>Tylenchina</taxon>
        <taxon>Panagrolaimomorpha</taxon>
        <taxon>Panagrolaimoidea</taxon>
        <taxon>Panagrolaimidae</taxon>
        <taxon>Panagrellus</taxon>
    </lineage>
</organism>
<feature type="domain" description="Poly(A) RNA polymerase mitochondrial-like central palm" evidence="2">
    <location>
        <begin position="67"/>
        <end position="204"/>
    </location>
</feature>
<dbReference type="AlphaFoldDB" id="A0A7E4UNQ5"/>
<accession>A0A7E4UNQ5</accession>
<keyword evidence="3" id="KW-1185">Reference proteome</keyword>
<dbReference type="Pfam" id="PF22600">
    <property type="entry name" value="MTPAP-like_central"/>
    <property type="match status" value="1"/>
</dbReference>
<evidence type="ECO:0000259" key="2">
    <source>
        <dbReference type="Pfam" id="PF22600"/>
    </source>
</evidence>
<name>A0A7E4UNQ5_PANRE</name>
<reference evidence="4" key="2">
    <citation type="submission" date="2020-10" db="UniProtKB">
        <authorList>
            <consortium name="WormBaseParasite"/>
        </authorList>
    </citation>
    <scope>IDENTIFICATION</scope>
</reference>
<dbReference type="PANTHER" id="PTHR12271">
    <property type="entry name" value="POLY A POLYMERASE CID PAP -RELATED"/>
    <property type="match status" value="1"/>
</dbReference>
<proteinExistence type="predicted"/>
<dbReference type="Proteomes" id="UP000492821">
    <property type="component" value="Unassembled WGS sequence"/>
</dbReference>
<evidence type="ECO:0000256" key="1">
    <source>
        <dbReference type="SAM" id="MobiDB-lite"/>
    </source>
</evidence>
<reference evidence="3" key="1">
    <citation type="journal article" date="2013" name="Genetics">
        <title>The draft genome and transcriptome of Panagrellus redivivus are shaped by the harsh demands of a free-living lifestyle.</title>
        <authorList>
            <person name="Srinivasan J."/>
            <person name="Dillman A.R."/>
            <person name="Macchietto M.G."/>
            <person name="Heikkinen L."/>
            <person name="Lakso M."/>
            <person name="Fracchia K.M."/>
            <person name="Antoshechkin I."/>
            <person name="Mortazavi A."/>
            <person name="Wong G."/>
            <person name="Sternberg P.W."/>
        </authorList>
    </citation>
    <scope>NUCLEOTIDE SEQUENCE [LARGE SCALE GENOMIC DNA]</scope>
    <source>
        <strain evidence="3">MT8872</strain>
    </source>
</reference>
<evidence type="ECO:0000313" key="4">
    <source>
        <dbReference type="WBParaSite" id="Pan_g10679.t1"/>
    </source>
</evidence>
<evidence type="ECO:0000313" key="3">
    <source>
        <dbReference type="Proteomes" id="UP000492821"/>
    </source>
</evidence>
<dbReference type="GO" id="GO:0031123">
    <property type="term" value="P:RNA 3'-end processing"/>
    <property type="evidence" value="ECO:0007669"/>
    <property type="project" value="TreeGrafter"/>
</dbReference>
<sequence length="440" mass="50319">MNIFTPVAKLELDKLVADGAHPDYYVKKASPKFYQLAEEVAEFRKKHPEDNERFEQEALKFVECIDQKSIDLKKVAFTFFEKHILDIRPDSMLFVCGSTVNGCGSDSADLDLCWVIPYMAKQEDGSKLLCYPTSRFAGFSPDDIFDMIRQKFESFDEVQDVSFVQARVPILKLRFYCGKADIDVDININNLVGIYNTLLLRFYSTIDDRFGQMCRILKAWGKKANVINSYGKMLNSYAVCLMIVHFFQCGANPPIFPNLNAMFPEIVDGNMPLPEVKMYLDGEIPFPVVQMNPKNDDTLTSLIFDFLVYWGKFDYFHHEASIRVGTVCPKKTYDPFFLEEVYDLTTVARNIKVASQDRLRQTCFSTLMYLKWTKFDFNEFTNGATAYHVGAPNYQKKAAPVEKKHFFSGICWNTSTARLEDDSSGADSGEEEFVGPIVPV</sequence>
<dbReference type="GO" id="GO:0046872">
    <property type="term" value="F:metal ion binding"/>
    <property type="evidence" value="ECO:0007669"/>
    <property type="project" value="UniProtKB-KW"/>
</dbReference>
<dbReference type="PANTHER" id="PTHR12271:SF128">
    <property type="entry name" value="PAP-ASSOCIATED DOMAIN-CONTAINING PROTEIN"/>
    <property type="match status" value="1"/>
</dbReference>
<dbReference type="CDD" id="cd05402">
    <property type="entry name" value="NT_PAP_TUTase"/>
    <property type="match status" value="1"/>
</dbReference>
<dbReference type="GO" id="GO:1990817">
    <property type="term" value="F:poly(A) RNA polymerase activity"/>
    <property type="evidence" value="ECO:0007669"/>
    <property type="project" value="UniProtKB-ARBA"/>
</dbReference>
<dbReference type="InterPro" id="IPR054708">
    <property type="entry name" value="MTPAP-like_central"/>
</dbReference>
<protein>
    <submittedName>
        <fullName evidence="4">PAP-associated domain-containing protein</fullName>
    </submittedName>
</protein>
<dbReference type="SUPFAM" id="SSF81631">
    <property type="entry name" value="PAP/OAS1 substrate-binding domain"/>
    <property type="match status" value="1"/>
</dbReference>
<dbReference type="Gene3D" id="1.10.1410.10">
    <property type="match status" value="1"/>
</dbReference>
<feature type="region of interest" description="Disordered" evidence="1">
    <location>
        <begin position="421"/>
        <end position="440"/>
    </location>
</feature>
<feature type="compositionally biased region" description="Acidic residues" evidence="1">
    <location>
        <begin position="422"/>
        <end position="433"/>
    </location>
</feature>
<dbReference type="Gene3D" id="3.30.460.10">
    <property type="entry name" value="Beta Polymerase, domain 2"/>
    <property type="match status" value="1"/>
</dbReference>
<dbReference type="GO" id="GO:0050265">
    <property type="term" value="F:RNA uridylyltransferase activity"/>
    <property type="evidence" value="ECO:0007669"/>
    <property type="project" value="TreeGrafter"/>
</dbReference>
<dbReference type="SUPFAM" id="SSF81301">
    <property type="entry name" value="Nucleotidyltransferase"/>
    <property type="match status" value="1"/>
</dbReference>
<dbReference type="WBParaSite" id="Pan_g10679.t1">
    <property type="protein sequence ID" value="Pan_g10679.t1"/>
    <property type="gene ID" value="Pan_g10679"/>
</dbReference>
<dbReference type="InterPro" id="IPR043519">
    <property type="entry name" value="NT_sf"/>
</dbReference>